<evidence type="ECO:0000313" key="7">
    <source>
        <dbReference type="EMBL" id="KAJ9606996.1"/>
    </source>
</evidence>
<protein>
    <recommendedName>
        <fullName evidence="6">Major facilitator superfamily (MFS) profile domain-containing protein</fullName>
    </recommendedName>
</protein>
<keyword evidence="8" id="KW-1185">Reference proteome</keyword>
<feature type="transmembrane region" description="Helical" evidence="5">
    <location>
        <begin position="340"/>
        <end position="359"/>
    </location>
</feature>
<dbReference type="SUPFAM" id="SSF103473">
    <property type="entry name" value="MFS general substrate transporter"/>
    <property type="match status" value="1"/>
</dbReference>
<keyword evidence="3 5" id="KW-1133">Transmembrane helix</keyword>
<dbReference type="PANTHER" id="PTHR23502">
    <property type="entry name" value="MAJOR FACILITATOR SUPERFAMILY"/>
    <property type="match status" value="1"/>
</dbReference>
<dbReference type="PANTHER" id="PTHR23502:SF182">
    <property type="entry name" value="POLYAMINE TRANSPORTER, PUTATIVE-RELATED"/>
    <property type="match status" value="1"/>
</dbReference>
<comment type="subcellular location">
    <subcellularLocation>
        <location evidence="1">Membrane</location>
        <topology evidence="1">Multi-pass membrane protein</topology>
    </subcellularLocation>
</comment>
<evidence type="ECO:0000259" key="6">
    <source>
        <dbReference type="PROSITE" id="PS50850"/>
    </source>
</evidence>
<dbReference type="GO" id="GO:0015606">
    <property type="term" value="F:spermidine transmembrane transporter activity"/>
    <property type="evidence" value="ECO:0007669"/>
    <property type="project" value="TreeGrafter"/>
</dbReference>
<feature type="transmembrane region" description="Helical" evidence="5">
    <location>
        <begin position="168"/>
        <end position="185"/>
    </location>
</feature>
<accession>A0AA38X554</accession>
<proteinExistence type="predicted"/>
<dbReference type="Gene3D" id="1.20.1250.20">
    <property type="entry name" value="MFS general substrate transporter like domains"/>
    <property type="match status" value="1"/>
</dbReference>
<gene>
    <name evidence="7" type="ORF">H2200_009007</name>
</gene>
<organism evidence="7 8">
    <name type="scientific">Cladophialophora chaetospira</name>
    <dbReference type="NCBI Taxonomy" id="386627"/>
    <lineage>
        <taxon>Eukaryota</taxon>
        <taxon>Fungi</taxon>
        <taxon>Dikarya</taxon>
        <taxon>Ascomycota</taxon>
        <taxon>Pezizomycotina</taxon>
        <taxon>Eurotiomycetes</taxon>
        <taxon>Chaetothyriomycetidae</taxon>
        <taxon>Chaetothyriales</taxon>
        <taxon>Herpotrichiellaceae</taxon>
        <taxon>Cladophialophora</taxon>
    </lineage>
</organism>
<reference evidence="7" key="1">
    <citation type="submission" date="2022-10" db="EMBL/GenBank/DDBJ databases">
        <title>Culturing micro-colonial fungi from biological soil crusts in the Mojave desert and describing Neophaeococcomyces mojavensis, and introducing the new genera and species Taxawa tesnikishii.</title>
        <authorList>
            <person name="Kurbessoian T."/>
            <person name="Stajich J.E."/>
        </authorList>
    </citation>
    <scope>NUCLEOTIDE SEQUENCE</scope>
    <source>
        <strain evidence="7">TK_41</strain>
    </source>
</reference>
<dbReference type="Pfam" id="PF07690">
    <property type="entry name" value="MFS_1"/>
    <property type="match status" value="1"/>
</dbReference>
<feature type="transmembrane region" description="Helical" evidence="5">
    <location>
        <begin position="38"/>
        <end position="59"/>
    </location>
</feature>
<evidence type="ECO:0000256" key="2">
    <source>
        <dbReference type="ARBA" id="ARBA00022692"/>
    </source>
</evidence>
<sequence>MSSSKPDDIALQATAVSPATLSQPESWNPHNWSPVKKAYISVGIVLASFTPIVSNSAYVASVYGVQARFQVSITVSLLRISLYAIGFAVGPALASTASELFGRQWLIKGSLFLCLIFTVVSGSATTFRTMIVARGLAGISVSASITPLLGVCNDLYNKEQEVKRDTLISFYGIAQLWASVLGPTIGESIVTSHGGEWRWTFWLIAILLGTALLWLLPLPETHKPEMRQKSARRQDLQGRNTLSILIKMLMVEQIVLPCALMVALNQTIFFVLYVAIPVGFGREYHFSNYHIGLCFLAFFVGSVIGLVFLRVCDVRLAVPKERQRLAAASGDRFSNPRERLYGAMIGVILQPISLFWFAWTCRHDIHWIVPLLSLVFFGMAYVLLQLGVPMYKNVIYAAQFGASALAPDLMLRFGLSSSFPLFTPHMIDKLTFGWTISLFAFLSIPVAVLPFVIYRHGDKMLERSKYLRSSQNNIE</sequence>
<dbReference type="InterPro" id="IPR011701">
    <property type="entry name" value="MFS"/>
</dbReference>
<evidence type="ECO:0000313" key="8">
    <source>
        <dbReference type="Proteomes" id="UP001172673"/>
    </source>
</evidence>
<feature type="domain" description="Major facilitator superfamily (MFS) profile" evidence="6">
    <location>
        <begin position="40"/>
        <end position="458"/>
    </location>
</feature>
<dbReference type="AlphaFoldDB" id="A0AA38X554"/>
<feature type="transmembrane region" description="Helical" evidence="5">
    <location>
        <begin position="71"/>
        <end position="93"/>
    </location>
</feature>
<feature type="transmembrane region" description="Helical" evidence="5">
    <location>
        <begin position="288"/>
        <end position="312"/>
    </location>
</feature>
<keyword evidence="4 5" id="KW-0472">Membrane</keyword>
<feature type="transmembrane region" description="Helical" evidence="5">
    <location>
        <begin position="434"/>
        <end position="454"/>
    </location>
</feature>
<dbReference type="EMBL" id="JAPDRK010000013">
    <property type="protein sequence ID" value="KAJ9606996.1"/>
    <property type="molecule type" value="Genomic_DNA"/>
</dbReference>
<dbReference type="Proteomes" id="UP001172673">
    <property type="component" value="Unassembled WGS sequence"/>
</dbReference>
<dbReference type="GO" id="GO:0005886">
    <property type="term" value="C:plasma membrane"/>
    <property type="evidence" value="ECO:0007669"/>
    <property type="project" value="TreeGrafter"/>
</dbReference>
<evidence type="ECO:0000256" key="4">
    <source>
        <dbReference type="ARBA" id="ARBA00023136"/>
    </source>
</evidence>
<dbReference type="InterPro" id="IPR020846">
    <property type="entry name" value="MFS_dom"/>
</dbReference>
<name>A0AA38X554_9EURO</name>
<feature type="transmembrane region" description="Helical" evidence="5">
    <location>
        <begin position="105"/>
        <end position="125"/>
    </location>
</feature>
<evidence type="ECO:0000256" key="3">
    <source>
        <dbReference type="ARBA" id="ARBA00022989"/>
    </source>
</evidence>
<feature type="transmembrane region" description="Helical" evidence="5">
    <location>
        <begin position="365"/>
        <end position="384"/>
    </location>
</feature>
<dbReference type="GO" id="GO:0000297">
    <property type="term" value="F:spermine transmembrane transporter activity"/>
    <property type="evidence" value="ECO:0007669"/>
    <property type="project" value="TreeGrafter"/>
</dbReference>
<dbReference type="InterPro" id="IPR036259">
    <property type="entry name" value="MFS_trans_sf"/>
</dbReference>
<evidence type="ECO:0000256" key="5">
    <source>
        <dbReference type="SAM" id="Phobius"/>
    </source>
</evidence>
<dbReference type="PROSITE" id="PS50850">
    <property type="entry name" value="MFS"/>
    <property type="match status" value="1"/>
</dbReference>
<evidence type="ECO:0000256" key="1">
    <source>
        <dbReference type="ARBA" id="ARBA00004141"/>
    </source>
</evidence>
<keyword evidence="2 5" id="KW-0812">Transmembrane</keyword>
<comment type="caution">
    <text evidence="7">The sequence shown here is derived from an EMBL/GenBank/DDBJ whole genome shotgun (WGS) entry which is preliminary data.</text>
</comment>
<feature type="transmembrane region" description="Helical" evidence="5">
    <location>
        <begin position="396"/>
        <end position="414"/>
    </location>
</feature>
<feature type="transmembrane region" description="Helical" evidence="5">
    <location>
        <begin position="197"/>
        <end position="218"/>
    </location>
</feature>
<feature type="transmembrane region" description="Helical" evidence="5">
    <location>
        <begin position="254"/>
        <end position="276"/>
    </location>
</feature>